<proteinExistence type="predicted"/>
<protein>
    <submittedName>
        <fullName evidence="4">Tetratricopeptide repeat protein</fullName>
    </submittedName>
</protein>
<name>A0A2P8H9Z6_SACCR</name>
<evidence type="ECO:0000256" key="1">
    <source>
        <dbReference type="ARBA" id="ARBA00022737"/>
    </source>
</evidence>
<dbReference type="InterPro" id="IPR024983">
    <property type="entry name" value="CHAT_dom"/>
</dbReference>
<organism evidence="4 5">
    <name type="scientific">Saccharothrix carnea</name>
    <dbReference type="NCBI Taxonomy" id="1280637"/>
    <lineage>
        <taxon>Bacteria</taxon>
        <taxon>Bacillati</taxon>
        <taxon>Actinomycetota</taxon>
        <taxon>Actinomycetes</taxon>
        <taxon>Pseudonocardiales</taxon>
        <taxon>Pseudonocardiaceae</taxon>
        <taxon>Saccharothrix</taxon>
    </lineage>
</organism>
<keyword evidence="2" id="KW-0802">TPR repeat</keyword>
<dbReference type="RefSeq" id="WP_106620534.1">
    <property type="nucleotide sequence ID" value="NZ_PYAX01000033.1"/>
</dbReference>
<dbReference type="InterPro" id="IPR011990">
    <property type="entry name" value="TPR-like_helical_dom_sf"/>
</dbReference>
<dbReference type="AlphaFoldDB" id="A0A2P8H9Z6"/>
<dbReference type="PANTHER" id="PTHR45641">
    <property type="entry name" value="TETRATRICOPEPTIDE REPEAT PROTEIN (AFU_ORTHOLOGUE AFUA_6G03870)"/>
    <property type="match status" value="1"/>
</dbReference>
<gene>
    <name evidence="4" type="ORF">B0I31_1336</name>
</gene>
<evidence type="ECO:0000259" key="3">
    <source>
        <dbReference type="Pfam" id="PF12770"/>
    </source>
</evidence>
<dbReference type="EMBL" id="PYAX01000033">
    <property type="protein sequence ID" value="PSL42999.1"/>
    <property type="molecule type" value="Genomic_DNA"/>
</dbReference>
<evidence type="ECO:0000256" key="2">
    <source>
        <dbReference type="ARBA" id="ARBA00022803"/>
    </source>
</evidence>
<dbReference type="Proteomes" id="UP000241118">
    <property type="component" value="Unassembled WGS sequence"/>
</dbReference>
<dbReference type="Pfam" id="PF13424">
    <property type="entry name" value="TPR_12"/>
    <property type="match status" value="3"/>
</dbReference>
<dbReference type="PANTHER" id="PTHR45641:SF19">
    <property type="entry name" value="NEPHROCYSTIN-3"/>
    <property type="match status" value="1"/>
</dbReference>
<reference evidence="4 5" key="1">
    <citation type="submission" date="2018-03" db="EMBL/GenBank/DDBJ databases">
        <title>Genomic Encyclopedia of Type Strains, Phase III (KMG-III): the genomes of soil and plant-associated and newly described type strains.</title>
        <authorList>
            <person name="Whitman W."/>
        </authorList>
    </citation>
    <scope>NUCLEOTIDE SEQUENCE [LARGE SCALE GENOMIC DNA]</scope>
    <source>
        <strain evidence="4 5">CGMCC 4.7097</strain>
    </source>
</reference>
<dbReference type="Pfam" id="PF12770">
    <property type="entry name" value="CHAT"/>
    <property type="match status" value="1"/>
</dbReference>
<evidence type="ECO:0000313" key="5">
    <source>
        <dbReference type="Proteomes" id="UP000241118"/>
    </source>
</evidence>
<dbReference type="InterPro" id="IPR019734">
    <property type="entry name" value="TPR_rpt"/>
</dbReference>
<dbReference type="OrthoDB" id="4331905at2"/>
<dbReference type="SUPFAM" id="SSF48452">
    <property type="entry name" value="TPR-like"/>
    <property type="match status" value="4"/>
</dbReference>
<dbReference type="SMART" id="SM00028">
    <property type="entry name" value="TPR"/>
    <property type="match status" value="10"/>
</dbReference>
<dbReference type="Gene3D" id="1.25.40.10">
    <property type="entry name" value="Tetratricopeptide repeat domain"/>
    <property type="match status" value="3"/>
</dbReference>
<evidence type="ECO:0000313" key="4">
    <source>
        <dbReference type="EMBL" id="PSL42999.1"/>
    </source>
</evidence>
<dbReference type="Pfam" id="PF13374">
    <property type="entry name" value="TPR_10"/>
    <property type="match status" value="1"/>
</dbReference>
<feature type="domain" description="CHAT" evidence="3">
    <location>
        <begin position="931"/>
        <end position="1249"/>
    </location>
</feature>
<comment type="caution">
    <text evidence="4">The sequence shown here is derived from an EMBL/GenBank/DDBJ whole genome shotgun (WGS) entry which is preliminary data.</text>
</comment>
<accession>A0A2P8H9Z6</accession>
<keyword evidence="1" id="KW-0677">Repeat</keyword>
<keyword evidence="5" id="KW-1185">Reference proteome</keyword>
<sequence length="1263" mass="138404">MDYEPFERCAWAFVRRDYPVAASIAVDVLRTGVSLGMAQILTISLRRMGLSPDDDAIARTLHEAIGDPWESALLDITLGRRDPASVLAEADGVVRRCQALCYVGTHLITTGDLDAGRRHLRECLDLDVECMETQIALMDTDLLDQWGRAAPDVDAEVDRLRRHYHALRSAGHHAQSIHIADAVLRLVVGRHGEFHPETGHSLNELAMAYAATGDWARAEPLLGAALQQVLLFDGASSEVYPTVLDNLAQAKAAQGELDVAEELHRAALESFALAVGVDHPSYATCLGGLALVCAGLGRHDEAERLYREAVDLRRRLFGTDDKRYLGMVDGLTKVYIATGQLRAAEARVAEVVDIVGRLEGTDSPAYGSRLKQLGDLYHQMGRHSDSAARYRTAFTIDHQKSGFDHPTTVDTAARLALAEKLAGRLGEAIRLYRYLQSRQSGADLAVTTHNLAVLHLDTGDTYFARRYAEEAIELHGSAGLEDTVDHALLLIGKAAVDSYQDRYDDAESTLRRAMDLIERNAGRDSEYYANACGALAKCRLAQQRYDEADELLRTSLRLLEAAVGEDAPAIAVTIGLRGTVQLAKGRWDSAEKLFRRAIELLGPAVEAEPTPPYVVLLRDLGSALVGMGREREAIDVLLTVERHQDRLIRERAVVRGISSVAVDQPVALLNLLGRPRFRSPELVSRLVEVVWRRKGIVAEADFVRRREEIHSRQHDGGDVRSKLAELSSAVERGEIPRPAEFEEVVETYARGLRYGMYPEIEAAHRDLHAHIMDGWPEQGDLSREEWLERVSEYMGDAGLLMGNRDRLESDLRTLFHGDGWLGEVLPRVTPDAVRSRLPEGSALVEFLCVPTLDGTAVLAEGGSRWGPDRYYAFVVTPDRDDDVRLVDLGTADRIDANIGLLRRGVTRGGRARDLEPETVAPDDVGRASGEAAVALREALLDPLRVGDRTRLFVAPDAQLYTLPFEILPLEHGRLVIDVHEIAYLTTGRDLIPARRTVPEAAGPPVVVADPDYDLALDATTEPAPADGEPDERRAAGLHFARLPGTHDEGRHVAELLGVTAWLGADAVEGPLKRQRSPVILHIASHGYFLDDDSSMESDPRQDGRRAFSAFPAPLLNSGLALAGANTWLRRGHLPEPAEDGLLTAADLATMDLSGTELVVLSACDTGRGLIAVGQGVYGLRRSVGIAGARTLVMSLWQVPDRETQELMEDFYGRLKRGEPRGSAFRAARLALRARRPDPYYWGAFVCQGDTGPMSASFLGGAGR</sequence>